<name>A0A926E9F6_9FIRM</name>
<dbReference type="Gene3D" id="3.20.20.140">
    <property type="entry name" value="Metal-dependent hydrolases"/>
    <property type="match status" value="1"/>
</dbReference>
<protein>
    <submittedName>
        <fullName evidence="2">Amidohydrolase</fullName>
    </submittedName>
</protein>
<dbReference type="SUPFAM" id="SSF51556">
    <property type="entry name" value="Metallo-dependent hydrolases"/>
    <property type="match status" value="1"/>
</dbReference>
<dbReference type="Gene3D" id="2.30.40.10">
    <property type="entry name" value="Urease, subunit C, domain 1"/>
    <property type="match status" value="1"/>
</dbReference>
<organism evidence="2 3">
    <name type="scientific">Lentihominibacter hominis</name>
    <dbReference type="NCBI Taxonomy" id="2763645"/>
    <lineage>
        <taxon>Bacteria</taxon>
        <taxon>Bacillati</taxon>
        <taxon>Bacillota</taxon>
        <taxon>Clostridia</taxon>
        <taxon>Peptostreptococcales</taxon>
        <taxon>Anaerovoracaceae</taxon>
        <taxon>Lentihominibacter</taxon>
    </lineage>
</organism>
<feature type="domain" description="Amidohydrolase 3" evidence="1">
    <location>
        <begin position="46"/>
        <end position="508"/>
    </location>
</feature>
<dbReference type="GO" id="GO:0016810">
    <property type="term" value="F:hydrolase activity, acting on carbon-nitrogen (but not peptide) bonds"/>
    <property type="evidence" value="ECO:0007669"/>
    <property type="project" value="InterPro"/>
</dbReference>
<evidence type="ECO:0000259" key="1">
    <source>
        <dbReference type="Pfam" id="PF07969"/>
    </source>
</evidence>
<accession>A0A926E9F6</accession>
<dbReference type="PANTHER" id="PTHR22642">
    <property type="entry name" value="IMIDAZOLONEPROPIONASE"/>
    <property type="match status" value="1"/>
</dbReference>
<proteinExistence type="predicted"/>
<dbReference type="AlphaFoldDB" id="A0A926E9F6"/>
<dbReference type="RefSeq" id="WP_187525071.1">
    <property type="nucleotide sequence ID" value="NZ_JACRTA010000001.1"/>
</dbReference>
<dbReference type="SUPFAM" id="SSF51338">
    <property type="entry name" value="Composite domain of metallo-dependent hydrolases"/>
    <property type="match status" value="1"/>
</dbReference>
<comment type="caution">
    <text evidence="2">The sequence shown here is derived from an EMBL/GenBank/DDBJ whole genome shotgun (WGS) entry which is preliminary data.</text>
</comment>
<dbReference type="InterPro" id="IPR011059">
    <property type="entry name" value="Metal-dep_hydrolase_composite"/>
</dbReference>
<dbReference type="Proteomes" id="UP000610862">
    <property type="component" value="Unassembled WGS sequence"/>
</dbReference>
<gene>
    <name evidence="2" type="ORF">H8692_04575</name>
</gene>
<dbReference type="EMBL" id="JACRTA010000001">
    <property type="protein sequence ID" value="MBC8568041.1"/>
    <property type="molecule type" value="Genomic_DNA"/>
</dbReference>
<sequence>MRYDLIIENANIISMAQKQENCSWIAVKDGMIAEMGSGRHEGNADKIIDAAGNTVLPGLTDCHVHVLNAGINLNGVDLQECSTIKEVLKVLQKRCTQEPGDGWVYGVNYVPQNIKEDRYPTRWELDEICGEHKVVIFAATLHGCAVNSKGKDVAQVPGHLPGVEREGNKISGVYSSDESSFLATANILGSLSDDELWKFIEDCANHAAKKGVTTIHGLFGQFVRNDRDMDLILDRRDSLCIDIVPFYQTWEVQKAVDLNLPRVGGCLTLDGALFEYTMANFEPYVTAPELRGVLYHTDDEVYQVISKAHEAGLQCSMHAVGTRAIDQLIYTYRRVIMEQGEKDLRHRIEHFCLPTEQQIKMAKDLKLILSMQPGFTYLWDKKEGGEFEMILGRERADGWDPFNRIIDEGNIVCGGSDCPVTAIEPLTDIASCVNGNNPVRNISVTDALKMYTVNAAYAINEEKVNGSLEVGKKADITVIDKNPYEHADKESIYEMNVVYTIKEGQIIFEG</sequence>
<dbReference type="InterPro" id="IPR013108">
    <property type="entry name" value="Amidohydro_3"/>
</dbReference>
<evidence type="ECO:0000313" key="3">
    <source>
        <dbReference type="Proteomes" id="UP000610862"/>
    </source>
</evidence>
<reference evidence="2" key="1">
    <citation type="submission" date="2020-08" db="EMBL/GenBank/DDBJ databases">
        <title>Genome public.</title>
        <authorList>
            <person name="Liu C."/>
            <person name="Sun Q."/>
        </authorList>
    </citation>
    <scope>NUCLEOTIDE SEQUENCE</scope>
    <source>
        <strain evidence="2">NSJ-24</strain>
    </source>
</reference>
<dbReference type="InterPro" id="IPR033932">
    <property type="entry name" value="YtcJ-like"/>
</dbReference>
<dbReference type="Pfam" id="PF07969">
    <property type="entry name" value="Amidohydro_3"/>
    <property type="match status" value="1"/>
</dbReference>
<dbReference type="CDD" id="cd01300">
    <property type="entry name" value="YtcJ_like"/>
    <property type="match status" value="1"/>
</dbReference>
<dbReference type="InterPro" id="IPR032466">
    <property type="entry name" value="Metal_Hydrolase"/>
</dbReference>
<dbReference type="Gene3D" id="3.10.310.70">
    <property type="match status" value="1"/>
</dbReference>
<keyword evidence="3" id="KW-1185">Reference proteome</keyword>
<evidence type="ECO:0000313" key="2">
    <source>
        <dbReference type="EMBL" id="MBC8568041.1"/>
    </source>
</evidence>
<dbReference type="PANTHER" id="PTHR22642:SF22">
    <property type="entry name" value="EXOENZYMES REGULATORY PROTEIN AEPA"/>
    <property type="match status" value="1"/>
</dbReference>